<dbReference type="Proteomes" id="UP000289738">
    <property type="component" value="Chromosome B10"/>
</dbReference>
<evidence type="ECO:0000256" key="2">
    <source>
        <dbReference type="SAM" id="Phobius"/>
    </source>
</evidence>
<evidence type="ECO:0000313" key="4">
    <source>
        <dbReference type="Proteomes" id="UP000289738"/>
    </source>
</evidence>
<evidence type="ECO:0000313" key="3">
    <source>
        <dbReference type="EMBL" id="RYQ84240.1"/>
    </source>
</evidence>
<dbReference type="EMBL" id="SDMP01000020">
    <property type="protein sequence ID" value="RYQ84240.1"/>
    <property type="molecule type" value="Genomic_DNA"/>
</dbReference>
<dbReference type="AlphaFoldDB" id="A0A444X3J1"/>
<name>A0A444X3J1_ARAHY</name>
<feature type="compositionally biased region" description="Polar residues" evidence="1">
    <location>
        <begin position="1"/>
        <end position="31"/>
    </location>
</feature>
<keyword evidence="4" id="KW-1185">Reference proteome</keyword>
<keyword evidence="2" id="KW-0472">Membrane</keyword>
<gene>
    <name evidence="3" type="ORF">Ahy_B10g103338</name>
</gene>
<feature type="region of interest" description="Disordered" evidence="1">
    <location>
        <begin position="1"/>
        <end position="32"/>
    </location>
</feature>
<reference evidence="3 4" key="1">
    <citation type="submission" date="2019-01" db="EMBL/GenBank/DDBJ databases">
        <title>Sequencing of cultivated peanut Arachis hypogaea provides insights into genome evolution and oil improvement.</title>
        <authorList>
            <person name="Chen X."/>
        </authorList>
    </citation>
    <scope>NUCLEOTIDE SEQUENCE [LARGE SCALE GENOMIC DNA]</scope>
    <source>
        <strain evidence="4">cv. Fuhuasheng</strain>
        <tissue evidence="3">Leaves</tissue>
    </source>
</reference>
<comment type="caution">
    <text evidence="3">The sequence shown here is derived from an EMBL/GenBank/DDBJ whole genome shotgun (WGS) entry which is preliminary data.</text>
</comment>
<feature type="transmembrane region" description="Helical" evidence="2">
    <location>
        <begin position="41"/>
        <end position="60"/>
    </location>
</feature>
<protein>
    <submittedName>
        <fullName evidence="3">Uncharacterized protein</fullName>
    </submittedName>
</protein>
<organism evidence="3 4">
    <name type="scientific">Arachis hypogaea</name>
    <name type="common">Peanut</name>
    <dbReference type="NCBI Taxonomy" id="3818"/>
    <lineage>
        <taxon>Eukaryota</taxon>
        <taxon>Viridiplantae</taxon>
        <taxon>Streptophyta</taxon>
        <taxon>Embryophyta</taxon>
        <taxon>Tracheophyta</taxon>
        <taxon>Spermatophyta</taxon>
        <taxon>Magnoliopsida</taxon>
        <taxon>eudicotyledons</taxon>
        <taxon>Gunneridae</taxon>
        <taxon>Pentapetalae</taxon>
        <taxon>rosids</taxon>
        <taxon>fabids</taxon>
        <taxon>Fabales</taxon>
        <taxon>Fabaceae</taxon>
        <taxon>Papilionoideae</taxon>
        <taxon>50 kb inversion clade</taxon>
        <taxon>dalbergioids sensu lato</taxon>
        <taxon>Dalbergieae</taxon>
        <taxon>Pterocarpus clade</taxon>
        <taxon>Arachis</taxon>
    </lineage>
</organism>
<sequence>MTDELSNVNGGSSTNDSIPISMQQADVSSRSEGAIGTEKRIMFKTHSIPSILVIIMWAILRMLRI</sequence>
<accession>A0A444X3J1</accession>
<proteinExistence type="predicted"/>
<keyword evidence="2" id="KW-0812">Transmembrane</keyword>
<keyword evidence="2" id="KW-1133">Transmembrane helix</keyword>
<evidence type="ECO:0000256" key="1">
    <source>
        <dbReference type="SAM" id="MobiDB-lite"/>
    </source>
</evidence>